<gene>
    <name evidence="1" type="ORF">CI15_21845</name>
</gene>
<dbReference type="Gene3D" id="3.40.50.2000">
    <property type="entry name" value="Glycogen Phosphorylase B"/>
    <property type="match status" value="1"/>
</dbReference>
<evidence type="ECO:0008006" key="3">
    <source>
        <dbReference type="Google" id="ProtNLM"/>
    </source>
</evidence>
<keyword evidence="2" id="KW-1185">Reference proteome</keyword>
<organism evidence="1 2">
    <name type="scientific">Paraburkholderia monticola</name>
    <dbReference type="NCBI Taxonomy" id="1399968"/>
    <lineage>
        <taxon>Bacteria</taxon>
        <taxon>Pseudomonadati</taxon>
        <taxon>Pseudomonadota</taxon>
        <taxon>Betaproteobacteria</taxon>
        <taxon>Burkholderiales</taxon>
        <taxon>Burkholderiaceae</taxon>
        <taxon>Paraburkholderia</taxon>
    </lineage>
</organism>
<evidence type="ECO:0000313" key="2">
    <source>
        <dbReference type="Proteomes" id="UP000075613"/>
    </source>
</evidence>
<proteinExistence type="predicted"/>
<accession>A0A149PIT6</accession>
<name>A0A149PIT6_9BURK</name>
<dbReference type="AlphaFoldDB" id="A0A149PIT6"/>
<dbReference type="SUPFAM" id="SSF53756">
    <property type="entry name" value="UDP-Glycosyltransferase/glycogen phosphorylase"/>
    <property type="match status" value="1"/>
</dbReference>
<dbReference type="STRING" id="1399968.CI15_21845"/>
<sequence length="325" mass="36403">MIDSAIIHDRRGYEYPWAEHAAHLISDRDLRPTDHLVLPEIKAAQLARILVPRGLKYSIFVQNGYYLRDRDRGCTDDDVDHAYQNASAILSISEDTSSLISLHYPDLTSRIVRVFCSVDDSVFNVDGKKRNLVTYMPRKNGAHAAAVVFALKKRLPPGWEIRAIDGMNQTEVAALLKESRIFMSFSGLEGLGLPPVEAALCGNYVIGYHGGGGREYWASPNFEEIAVGDLEAFVRRVEARAHLLSNSVDDLAELEPGMARLRANFSKANELDALQRFVDRLKEDPPSTATPLPAVGSTPIRLQKRMRLGWWLALRRVRARKRPSA</sequence>
<dbReference type="Proteomes" id="UP000075613">
    <property type="component" value="Unassembled WGS sequence"/>
</dbReference>
<comment type="caution">
    <text evidence="1">The sequence shown here is derived from an EMBL/GenBank/DDBJ whole genome shotgun (WGS) entry which is preliminary data.</text>
</comment>
<dbReference type="EMBL" id="LRBG01000035">
    <property type="protein sequence ID" value="KXU84934.1"/>
    <property type="molecule type" value="Genomic_DNA"/>
</dbReference>
<protein>
    <recommendedName>
        <fullName evidence="3">Glycosyl transferase family 1 domain-containing protein</fullName>
    </recommendedName>
</protein>
<reference evidence="1 2" key="1">
    <citation type="journal article" date="2015" name="Int. J. Syst. Evol. Microbiol.">
        <title>Burkholderia monticola sp. nov., isolated from mountain soil.</title>
        <authorList>
            <person name="Baek I."/>
            <person name="Seo B."/>
            <person name="Lee I."/>
            <person name="Yi H."/>
            <person name="Chun J."/>
        </authorList>
    </citation>
    <scope>NUCLEOTIDE SEQUENCE [LARGE SCALE GENOMIC DNA]</scope>
    <source>
        <strain evidence="1 2">JC2948</strain>
    </source>
</reference>
<evidence type="ECO:0000313" key="1">
    <source>
        <dbReference type="EMBL" id="KXU84934.1"/>
    </source>
</evidence>